<comment type="similarity">
    <text evidence="1">Belongs to the transposase 11 family.</text>
</comment>
<keyword evidence="9" id="KW-1185">Reference proteome</keyword>
<dbReference type="EMBL" id="VUNQ01000109">
    <property type="protein sequence ID" value="MSU03591.1"/>
    <property type="molecule type" value="Genomic_DNA"/>
</dbReference>
<evidence type="ECO:0000256" key="3">
    <source>
        <dbReference type="ARBA" id="ARBA00023125"/>
    </source>
</evidence>
<dbReference type="InterPro" id="IPR025399">
    <property type="entry name" value="DUF4372"/>
</dbReference>
<dbReference type="SUPFAM" id="SSF53098">
    <property type="entry name" value="Ribonuclease H-like"/>
    <property type="match status" value="1"/>
</dbReference>
<keyword evidence="2" id="KW-0815">Transposition</keyword>
<dbReference type="Proteomes" id="UP000469523">
    <property type="component" value="Unassembled WGS sequence"/>
</dbReference>
<reference evidence="8 9" key="1">
    <citation type="submission" date="2019-09" db="EMBL/GenBank/DDBJ databases">
        <title>In-depth cultivation of the pig gut microbiome towards novel bacterial diversity and tailored functional studies.</title>
        <authorList>
            <person name="Wylensek D."/>
            <person name="Hitch T.C.A."/>
            <person name="Clavel T."/>
        </authorList>
    </citation>
    <scope>NUCLEOTIDE SEQUENCE [LARGE SCALE GENOMIC DNA]</scope>
    <source>
        <strain evidence="8 9">WCA3-693-APC-4?</strain>
    </source>
</reference>
<keyword evidence="5" id="KW-0812">Transmembrane</keyword>
<evidence type="ECO:0000259" key="7">
    <source>
        <dbReference type="Pfam" id="PF14294"/>
    </source>
</evidence>
<dbReference type="AlphaFoldDB" id="A0A6N7XND8"/>
<feature type="domain" description="Transposase IS4-like" evidence="6">
    <location>
        <begin position="145"/>
        <end position="351"/>
    </location>
</feature>
<organism evidence="8 9">
    <name type="scientific">Tissierella pigra</name>
    <dbReference type="NCBI Taxonomy" id="2607614"/>
    <lineage>
        <taxon>Bacteria</taxon>
        <taxon>Bacillati</taxon>
        <taxon>Bacillota</taxon>
        <taxon>Tissierellia</taxon>
        <taxon>Tissierellales</taxon>
        <taxon>Tissierellaceae</taxon>
        <taxon>Tissierella</taxon>
    </lineage>
</organism>
<keyword evidence="5" id="KW-1133">Transmembrane helix</keyword>
<sequence length="390" mass="46622">MKKRASFGLMELSRNHTPRRFFFMYINNNKIFFDKITQVINGNILNMLVKKYNTDYRTQHFDTSSHLLAMLFFQLKGLNSLRELQTNISNNNKLRKMINVPSVSQFSRKNANRDYRVFEELYYHIVNKATKMFGLQRINKDLPIIKIIDSTMIDLPFNFVKEFRYDNKQKRSAVKVSTLFNGDFPEKIHIVSGKVNDRKCIDDMINNKDAIYLFDRGYSDYKWYDKLTDDKYKFITRQVSNACVEEIKSTYVENDLIFDYEITMGTEYSKNKTEHTYREILTFDENEEEFRLVTNIFDIPAEGIIALYKKRWKIELFFKWIKQNLKIKKCIGYSENAIKIQIYTALIMYMLLYIFKMKINSKLSMLVLTRIIKVNILENFNESIEYLLTG</sequence>
<name>A0A6N7XND8_9FIRM</name>
<keyword evidence="5" id="KW-0472">Membrane</keyword>
<protein>
    <submittedName>
        <fullName evidence="8">IS4 family transposase</fullName>
    </submittedName>
</protein>
<dbReference type="InterPro" id="IPR002559">
    <property type="entry name" value="Transposase_11"/>
</dbReference>
<dbReference type="Pfam" id="PF14294">
    <property type="entry name" value="DUF4372"/>
    <property type="match status" value="1"/>
</dbReference>
<keyword evidence="4" id="KW-0233">DNA recombination</keyword>
<comment type="caution">
    <text evidence="8">The sequence shown here is derived from an EMBL/GenBank/DDBJ whole genome shotgun (WGS) entry which is preliminary data.</text>
</comment>
<accession>A0A6N7XND8</accession>
<dbReference type="InterPro" id="IPR012337">
    <property type="entry name" value="RNaseH-like_sf"/>
</dbReference>
<dbReference type="GO" id="GO:0006313">
    <property type="term" value="P:DNA transposition"/>
    <property type="evidence" value="ECO:0007669"/>
    <property type="project" value="InterPro"/>
</dbReference>
<feature type="transmembrane region" description="Helical" evidence="5">
    <location>
        <begin position="337"/>
        <end position="355"/>
    </location>
</feature>
<dbReference type="NCBIfam" id="NF033592">
    <property type="entry name" value="transpos_IS4_1"/>
    <property type="match status" value="1"/>
</dbReference>
<evidence type="ECO:0000256" key="1">
    <source>
        <dbReference type="ARBA" id="ARBA00010075"/>
    </source>
</evidence>
<dbReference type="Pfam" id="PF01609">
    <property type="entry name" value="DDE_Tnp_1"/>
    <property type="match status" value="1"/>
</dbReference>
<dbReference type="PANTHER" id="PTHR33258">
    <property type="entry name" value="TRANSPOSASE INSL FOR INSERTION SEQUENCE ELEMENT IS186A-RELATED"/>
    <property type="match status" value="1"/>
</dbReference>
<evidence type="ECO:0000256" key="2">
    <source>
        <dbReference type="ARBA" id="ARBA00022578"/>
    </source>
</evidence>
<evidence type="ECO:0000256" key="5">
    <source>
        <dbReference type="SAM" id="Phobius"/>
    </source>
</evidence>
<feature type="domain" description="DUF4372" evidence="7">
    <location>
        <begin position="30"/>
        <end position="97"/>
    </location>
</feature>
<dbReference type="GO" id="GO:0003677">
    <property type="term" value="F:DNA binding"/>
    <property type="evidence" value="ECO:0007669"/>
    <property type="project" value="UniProtKB-KW"/>
</dbReference>
<evidence type="ECO:0000313" key="8">
    <source>
        <dbReference type="EMBL" id="MSU03591.1"/>
    </source>
</evidence>
<evidence type="ECO:0000256" key="4">
    <source>
        <dbReference type="ARBA" id="ARBA00023172"/>
    </source>
</evidence>
<dbReference type="InterPro" id="IPR047952">
    <property type="entry name" value="Transpos_IS4"/>
</dbReference>
<proteinExistence type="inferred from homology"/>
<evidence type="ECO:0000259" key="6">
    <source>
        <dbReference type="Pfam" id="PF01609"/>
    </source>
</evidence>
<evidence type="ECO:0000313" key="9">
    <source>
        <dbReference type="Proteomes" id="UP000469523"/>
    </source>
</evidence>
<dbReference type="PANTHER" id="PTHR33258:SF1">
    <property type="entry name" value="TRANSPOSASE INSL FOR INSERTION SEQUENCE ELEMENT IS186A-RELATED"/>
    <property type="match status" value="1"/>
</dbReference>
<dbReference type="GO" id="GO:0004803">
    <property type="term" value="F:transposase activity"/>
    <property type="evidence" value="ECO:0007669"/>
    <property type="project" value="InterPro"/>
</dbReference>
<dbReference type="Gene3D" id="3.90.350.10">
    <property type="entry name" value="Transposase Inhibitor Protein From Tn5, Chain A, domain 1"/>
    <property type="match status" value="1"/>
</dbReference>
<gene>
    <name evidence="8" type="ORF">FYJ83_19335</name>
</gene>
<keyword evidence="3" id="KW-0238">DNA-binding</keyword>